<evidence type="ECO:0000313" key="1">
    <source>
        <dbReference type="EMBL" id="KAH7974376.1"/>
    </source>
</evidence>
<comment type="caution">
    <text evidence="1">The sequence shown here is derived from an EMBL/GenBank/DDBJ whole genome shotgun (WGS) entry which is preliminary data.</text>
</comment>
<gene>
    <name evidence="1" type="ORF">HPB49_014574</name>
</gene>
<reference evidence="1" key="1">
    <citation type="submission" date="2020-05" db="EMBL/GenBank/DDBJ databases">
        <title>Large-scale comparative analyses of tick genomes elucidate their genetic diversity and vector capacities.</title>
        <authorList>
            <person name="Jia N."/>
            <person name="Wang J."/>
            <person name="Shi W."/>
            <person name="Du L."/>
            <person name="Sun Y."/>
            <person name="Zhan W."/>
            <person name="Jiang J."/>
            <person name="Wang Q."/>
            <person name="Zhang B."/>
            <person name="Ji P."/>
            <person name="Sakyi L.B."/>
            <person name="Cui X."/>
            <person name="Yuan T."/>
            <person name="Jiang B."/>
            <person name="Yang W."/>
            <person name="Lam T.T.-Y."/>
            <person name="Chang Q."/>
            <person name="Ding S."/>
            <person name="Wang X."/>
            <person name="Zhu J."/>
            <person name="Ruan X."/>
            <person name="Zhao L."/>
            <person name="Wei J."/>
            <person name="Que T."/>
            <person name="Du C."/>
            <person name="Cheng J."/>
            <person name="Dai P."/>
            <person name="Han X."/>
            <person name="Huang E."/>
            <person name="Gao Y."/>
            <person name="Liu J."/>
            <person name="Shao H."/>
            <person name="Ye R."/>
            <person name="Li L."/>
            <person name="Wei W."/>
            <person name="Wang X."/>
            <person name="Wang C."/>
            <person name="Yang T."/>
            <person name="Huo Q."/>
            <person name="Li W."/>
            <person name="Guo W."/>
            <person name="Chen H."/>
            <person name="Zhou L."/>
            <person name="Ni X."/>
            <person name="Tian J."/>
            <person name="Zhou Y."/>
            <person name="Sheng Y."/>
            <person name="Liu T."/>
            <person name="Pan Y."/>
            <person name="Xia L."/>
            <person name="Li J."/>
            <person name="Zhao F."/>
            <person name="Cao W."/>
        </authorList>
    </citation>
    <scope>NUCLEOTIDE SEQUENCE</scope>
    <source>
        <strain evidence="1">Dsil-2018</strain>
    </source>
</reference>
<dbReference type="EMBL" id="CM023479">
    <property type="protein sequence ID" value="KAH7974376.1"/>
    <property type="molecule type" value="Genomic_DNA"/>
</dbReference>
<dbReference type="Proteomes" id="UP000821865">
    <property type="component" value="Chromosome 10"/>
</dbReference>
<proteinExistence type="predicted"/>
<organism evidence="1 2">
    <name type="scientific">Dermacentor silvarum</name>
    <name type="common">Tick</name>
    <dbReference type="NCBI Taxonomy" id="543639"/>
    <lineage>
        <taxon>Eukaryota</taxon>
        <taxon>Metazoa</taxon>
        <taxon>Ecdysozoa</taxon>
        <taxon>Arthropoda</taxon>
        <taxon>Chelicerata</taxon>
        <taxon>Arachnida</taxon>
        <taxon>Acari</taxon>
        <taxon>Parasitiformes</taxon>
        <taxon>Ixodida</taxon>
        <taxon>Ixodoidea</taxon>
        <taxon>Ixodidae</taxon>
        <taxon>Rhipicephalinae</taxon>
        <taxon>Dermacentor</taxon>
    </lineage>
</organism>
<keyword evidence="2" id="KW-1185">Reference proteome</keyword>
<accession>A0ACB8DPU4</accession>
<sequence>MSKNRVMGPVGRVLSPGLQLPPPRTGPGRRGSIESPAAFLIPYIIIVALIGRPMYYMELVFGQFGGGGAVAAFNSMPLAQGVGLCMPYACFGIAIYYNVILAYALLYAYYSCYKVLPWSFCDPAWADENCYVRGANARVPCSRVDRELFETFEHANSTDKDAVPVKWLDKVVMVENKTYRVALANCTNATEPATQQFFWKHVVNLSDGIDNLGEVQPKLLVCLLIAWICIFLCVFKGIKSSGKVVMVSATVPFFILGAFLIRGVTLPGAWMGLQFYFIPEWSKVLAFEVWQKAAQQVFFSLGVSQGVIFCLGSYNDFRNTLYTDVYIIALADLLVSFLAGMAVFSVLGNMAYVLGEKVSDVASGGFALAFITYPEAVTVITFPHLWAFAFFVMLFFLAVDSEFGLVEGLLTPLKDAYPVMQEHLTLLGFLVCTLGFILGVPMTTRGGMYILNLLDTYIGGQMLFFIAVFESISVSLIYGVQRLSLDIEFMLDRVPGTAVRFCWQFVCPIVLTVILTTQLFTYSPMTFGTYVYPRWAQVVAVVLVLGPVIIGVAIAIHRLLSCGLACGPVMENYQRQVRHAMGGADGREVPPTQA</sequence>
<protein>
    <submittedName>
        <fullName evidence="1">Uncharacterized protein</fullName>
    </submittedName>
</protein>
<evidence type="ECO:0000313" key="2">
    <source>
        <dbReference type="Proteomes" id="UP000821865"/>
    </source>
</evidence>
<name>A0ACB8DPU4_DERSI</name>